<dbReference type="OrthoDB" id="286404at2"/>
<protein>
    <submittedName>
        <fullName evidence="4">3-oxoacyl-[acyl-carrier protein] reductase</fullName>
    </submittedName>
</protein>
<dbReference type="SMART" id="SM00822">
    <property type="entry name" value="PKS_KR"/>
    <property type="match status" value="1"/>
</dbReference>
<evidence type="ECO:0000256" key="2">
    <source>
        <dbReference type="ARBA" id="ARBA00023002"/>
    </source>
</evidence>
<dbReference type="InterPro" id="IPR002347">
    <property type="entry name" value="SDR_fam"/>
</dbReference>
<dbReference type="EMBL" id="PGFB01000001">
    <property type="protein sequence ID" value="PJJ65001.1"/>
    <property type="molecule type" value="Genomic_DNA"/>
</dbReference>
<feature type="domain" description="Ketoreductase" evidence="3">
    <location>
        <begin position="8"/>
        <end position="187"/>
    </location>
</feature>
<dbReference type="SUPFAM" id="SSF51735">
    <property type="entry name" value="NAD(P)-binding Rossmann-fold domains"/>
    <property type="match status" value="1"/>
</dbReference>
<proteinExistence type="inferred from homology"/>
<gene>
    <name evidence="4" type="ORF">CLV54_0026</name>
</gene>
<dbReference type="InterPro" id="IPR036291">
    <property type="entry name" value="NAD(P)-bd_dom_sf"/>
</dbReference>
<organism evidence="4 5">
    <name type="scientific">Compostimonas suwonensis</name>
    <dbReference type="NCBI Taxonomy" id="1048394"/>
    <lineage>
        <taxon>Bacteria</taxon>
        <taxon>Bacillati</taxon>
        <taxon>Actinomycetota</taxon>
        <taxon>Actinomycetes</taxon>
        <taxon>Micrococcales</taxon>
        <taxon>Microbacteriaceae</taxon>
        <taxon>Compostimonas</taxon>
    </lineage>
</organism>
<dbReference type="GO" id="GO:0016616">
    <property type="term" value="F:oxidoreductase activity, acting on the CH-OH group of donors, NAD or NADP as acceptor"/>
    <property type="evidence" value="ECO:0007669"/>
    <property type="project" value="TreeGrafter"/>
</dbReference>
<dbReference type="RefSeq" id="WP_100342949.1">
    <property type="nucleotide sequence ID" value="NZ_PGFB01000001.1"/>
</dbReference>
<sequence length="269" mass="28192">MLIDLNKKVVIVTGAAGGIGANIAATLADEGATTIALDLTEAALSETGARIADAQGGGAIYAGDVRDASRVNEIVADVLARFGRIDVLVNNAGVAGNGLVEELDDESWDRVFDVNMKGVFHTCQAVIPAMKAQRSGRIINSSSFAAIVPLVGGALYAASKSAVTQFTRALAGELGPWNVTVNAYAPGMIPTALGRFGEMSAERQERYLDSLTLRRWGEPSEISELVCFLASDLAQYITGTLIDVSGGKLATQQPRMAYEQAAASGDYTF</sequence>
<dbReference type="PROSITE" id="PS00061">
    <property type="entry name" value="ADH_SHORT"/>
    <property type="match status" value="1"/>
</dbReference>
<evidence type="ECO:0000313" key="4">
    <source>
        <dbReference type="EMBL" id="PJJ65001.1"/>
    </source>
</evidence>
<comment type="similarity">
    <text evidence="1">Belongs to the short-chain dehydrogenases/reductases (SDR) family.</text>
</comment>
<dbReference type="PANTHER" id="PTHR42760">
    <property type="entry name" value="SHORT-CHAIN DEHYDROGENASES/REDUCTASES FAMILY MEMBER"/>
    <property type="match status" value="1"/>
</dbReference>
<evidence type="ECO:0000313" key="5">
    <source>
        <dbReference type="Proteomes" id="UP000230161"/>
    </source>
</evidence>
<dbReference type="PRINTS" id="PR00081">
    <property type="entry name" value="GDHRDH"/>
</dbReference>
<dbReference type="InterPro" id="IPR057326">
    <property type="entry name" value="KR_dom"/>
</dbReference>
<dbReference type="GO" id="GO:0030497">
    <property type="term" value="P:fatty acid elongation"/>
    <property type="evidence" value="ECO:0007669"/>
    <property type="project" value="TreeGrafter"/>
</dbReference>
<dbReference type="FunFam" id="3.40.50.720:FF:000084">
    <property type="entry name" value="Short-chain dehydrogenase reductase"/>
    <property type="match status" value="1"/>
</dbReference>
<dbReference type="CDD" id="cd05233">
    <property type="entry name" value="SDR_c"/>
    <property type="match status" value="1"/>
</dbReference>
<dbReference type="NCBIfam" id="NF005559">
    <property type="entry name" value="PRK07231.1"/>
    <property type="match status" value="1"/>
</dbReference>
<comment type="caution">
    <text evidence="4">The sequence shown here is derived from an EMBL/GenBank/DDBJ whole genome shotgun (WGS) entry which is preliminary data.</text>
</comment>
<dbReference type="AlphaFoldDB" id="A0A2M9C371"/>
<dbReference type="PANTHER" id="PTHR42760:SF135">
    <property type="entry name" value="BLL7886 PROTEIN"/>
    <property type="match status" value="1"/>
</dbReference>
<dbReference type="InterPro" id="IPR020904">
    <property type="entry name" value="Sc_DH/Rdtase_CS"/>
</dbReference>
<reference evidence="4 5" key="1">
    <citation type="submission" date="2017-11" db="EMBL/GenBank/DDBJ databases">
        <title>Genomic Encyclopedia of Archaeal and Bacterial Type Strains, Phase II (KMG-II): From Individual Species to Whole Genera.</title>
        <authorList>
            <person name="Goeker M."/>
        </authorList>
    </citation>
    <scope>NUCLEOTIDE SEQUENCE [LARGE SCALE GENOMIC DNA]</scope>
    <source>
        <strain evidence="4 5">DSM 25625</strain>
    </source>
</reference>
<evidence type="ECO:0000256" key="1">
    <source>
        <dbReference type="ARBA" id="ARBA00006484"/>
    </source>
</evidence>
<keyword evidence="5" id="KW-1185">Reference proteome</keyword>
<name>A0A2M9C371_9MICO</name>
<accession>A0A2M9C371</accession>
<dbReference type="Pfam" id="PF13561">
    <property type="entry name" value="adh_short_C2"/>
    <property type="match status" value="1"/>
</dbReference>
<dbReference type="Gene3D" id="3.40.50.720">
    <property type="entry name" value="NAD(P)-binding Rossmann-like Domain"/>
    <property type="match status" value="1"/>
</dbReference>
<dbReference type="Proteomes" id="UP000230161">
    <property type="component" value="Unassembled WGS sequence"/>
</dbReference>
<evidence type="ECO:0000259" key="3">
    <source>
        <dbReference type="SMART" id="SM00822"/>
    </source>
</evidence>
<keyword evidence="2" id="KW-0560">Oxidoreductase</keyword>
<dbReference type="PRINTS" id="PR00080">
    <property type="entry name" value="SDRFAMILY"/>
</dbReference>